<evidence type="ECO:0000256" key="1">
    <source>
        <dbReference type="SAM" id="MobiDB-lite"/>
    </source>
</evidence>
<protein>
    <submittedName>
        <fullName evidence="2">Uncharacterized protein</fullName>
    </submittedName>
</protein>
<reference evidence="2 3" key="1">
    <citation type="submission" date="2024-04" db="EMBL/GenBank/DDBJ databases">
        <title>Tritrichomonas musculus Genome.</title>
        <authorList>
            <person name="Alves-Ferreira E."/>
            <person name="Grigg M."/>
            <person name="Lorenzi H."/>
            <person name="Galac M."/>
        </authorList>
    </citation>
    <scope>NUCLEOTIDE SEQUENCE [LARGE SCALE GENOMIC DNA]</scope>
    <source>
        <strain evidence="2 3">EAF2021</strain>
    </source>
</reference>
<comment type="caution">
    <text evidence="2">The sequence shown here is derived from an EMBL/GenBank/DDBJ whole genome shotgun (WGS) entry which is preliminary data.</text>
</comment>
<gene>
    <name evidence="2" type="ORF">M9Y10_038192</name>
</gene>
<organism evidence="2 3">
    <name type="scientific">Tritrichomonas musculus</name>
    <dbReference type="NCBI Taxonomy" id="1915356"/>
    <lineage>
        <taxon>Eukaryota</taxon>
        <taxon>Metamonada</taxon>
        <taxon>Parabasalia</taxon>
        <taxon>Tritrichomonadida</taxon>
        <taxon>Tritrichomonadidae</taxon>
        <taxon>Tritrichomonas</taxon>
    </lineage>
</organism>
<dbReference type="EMBL" id="JAPFFF010000006">
    <property type="protein sequence ID" value="KAK8887154.1"/>
    <property type="molecule type" value="Genomic_DNA"/>
</dbReference>
<dbReference type="Proteomes" id="UP001470230">
    <property type="component" value="Unassembled WGS sequence"/>
</dbReference>
<feature type="compositionally biased region" description="Basic and acidic residues" evidence="1">
    <location>
        <begin position="22"/>
        <end position="33"/>
    </location>
</feature>
<sequence>MNNQKDKHEFYKQIRRISSLPEDQRQQELKEIADSNNEDANNLRTGINAFKDAQSNVSDIRDTLRKKDEIIQKIKETDDKSQDIYRFYDSNQQTISKISEFKLKRDFCNSIQRLCSVPNEILKEVKNKEYQLATKYLISMMKIISNPKYNSQILNVVKQQFTEKFIHDLYSISGCNMLILLNNEDSIHKSVQALGFQITCYYYNIAELNNPTAKNDIESKRSSITDTLSTYFSYHYNFLTRKTSEVVKQFISAGQTLQLIDNDIQNVILKFPYFDSPGDEQIQEDNNKIKNDIISLSKEYYLKTYKKFVNFSQLDGIFYTKRNIFQISNYINFAEQSKQTKTIQSCWGQLIPNAVNMSSIILISGIIDLYHACKTEKEINATFLQRFDKLYSLVQNIKNTKEQKLPDITFLGKIFQTYHSCFSFDPTSEKFINTFITFVQFSMLLKFNDRVYNLFYGNFSSRITSALGNYMANSVVKGLDIPFIRIEEILNDVYFDESQNSENPNNNVSFYDAMHERIERSEANKGSIVNRIAFQALNGITSHFLCEPLDAITINNGIKENEISILKWSLRLRKKNEGLARDLVAPYIKLLKVQKND</sequence>
<accession>A0ABR2K7V8</accession>
<proteinExistence type="predicted"/>
<name>A0ABR2K7V8_9EUKA</name>
<evidence type="ECO:0000313" key="2">
    <source>
        <dbReference type="EMBL" id="KAK8887154.1"/>
    </source>
</evidence>
<keyword evidence="3" id="KW-1185">Reference proteome</keyword>
<feature type="region of interest" description="Disordered" evidence="1">
    <location>
        <begin position="20"/>
        <end position="40"/>
    </location>
</feature>
<evidence type="ECO:0000313" key="3">
    <source>
        <dbReference type="Proteomes" id="UP001470230"/>
    </source>
</evidence>